<dbReference type="EMBL" id="HAEA01011757">
    <property type="protein sequence ID" value="SBQ40237.1"/>
    <property type="molecule type" value="Transcribed_RNA"/>
</dbReference>
<name>A0A1A8E238_NOTKA</name>
<proteinExistence type="predicted"/>
<sequence length="168" mass="18041">MEVCVVRCQRAPGACTVNPFQSPSDAAIPFKTASGVAELLLDVGLSPVLKISNKNKKTTTESLNYRISVYKGSDNSGGTIKAVPFTFDLSNCIIVITSSLVPLRPEIDFCSVPHLNLRTRKVKDEGLHWRKASVSCCILLQVTVGRFTSSSSGLSLKSSDGGKARSCF</sequence>
<protein>
    <submittedName>
        <fullName evidence="1">Uncharacterized protein</fullName>
    </submittedName>
</protein>
<accession>A0A1A8E238</accession>
<organism evidence="1">
    <name type="scientific">Nothobranchius kadleci</name>
    <name type="common">African annual killifish</name>
    <dbReference type="NCBI Taxonomy" id="1051664"/>
    <lineage>
        <taxon>Eukaryota</taxon>
        <taxon>Metazoa</taxon>
        <taxon>Chordata</taxon>
        <taxon>Craniata</taxon>
        <taxon>Vertebrata</taxon>
        <taxon>Euteleostomi</taxon>
        <taxon>Actinopterygii</taxon>
        <taxon>Neopterygii</taxon>
        <taxon>Teleostei</taxon>
        <taxon>Neoteleostei</taxon>
        <taxon>Acanthomorphata</taxon>
        <taxon>Ovalentaria</taxon>
        <taxon>Atherinomorphae</taxon>
        <taxon>Cyprinodontiformes</taxon>
        <taxon>Nothobranchiidae</taxon>
        <taxon>Nothobranchius</taxon>
    </lineage>
</organism>
<dbReference type="EMBL" id="HADZ01003274">
    <property type="protein sequence ID" value="SBP67215.1"/>
    <property type="molecule type" value="Transcribed_RNA"/>
</dbReference>
<dbReference type="AlphaFoldDB" id="A0A1A8E238"/>
<reference evidence="1" key="1">
    <citation type="submission" date="2016-05" db="EMBL/GenBank/DDBJ databases">
        <authorList>
            <person name="Lavstsen T."/>
            <person name="Jespersen J.S."/>
        </authorList>
    </citation>
    <scope>NUCLEOTIDE SEQUENCE</scope>
    <source>
        <tissue evidence="1">Brain</tissue>
    </source>
</reference>
<gene>
    <name evidence="1" type="primary">Nfu_g_1_016531</name>
</gene>
<reference evidence="1" key="2">
    <citation type="submission" date="2016-06" db="EMBL/GenBank/DDBJ databases">
        <title>The genome of a short-lived fish provides insights into sex chromosome evolution and the genetic control of aging.</title>
        <authorList>
            <person name="Reichwald K."/>
            <person name="Felder M."/>
            <person name="Petzold A."/>
            <person name="Koch P."/>
            <person name="Groth M."/>
            <person name="Platzer M."/>
        </authorList>
    </citation>
    <scope>NUCLEOTIDE SEQUENCE</scope>
    <source>
        <tissue evidence="1">Brain</tissue>
    </source>
</reference>
<evidence type="ECO:0000313" key="1">
    <source>
        <dbReference type="EMBL" id="SBQ40237.1"/>
    </source>
</evidence>